<sequence>MNNNSIRSLLYRQNNRKLMKMMKITARLLPNHYNYNHRQTRVIKTRNNNNRLQLIQICLILLLITSITSVTCMLDALKALFILTGASTYLGMFLSL</sequence>
<name>A0ABQ8JD36_DERPT</name>
<evidence type="ECO:0000313" key="1">
    <source>
        <dbReference type="EMBL" id="KAH9420463.1"/>
    </source>
</evidence>
<reference evidence="1 2" key="1">
    <citation type="journal article" date="2018" name="J. Allergy Clin. Immunol.">
        <title>High-quality assembly of Dermatophagoides pteronyssinus genome and transcriptome reveals a wide range of novel allergens.</title>
        <authorList>
            <person name="Liu X.Y."/>
            <person name="Yang K.Y."/>
            <person name="Wang M.Q."/>
            <person name="Kwok J.S."/>
            <person name="Zeng X."/>
            <person name="Yang Z."/>
            <person name="Xiao X.J."/>
            <person name="Lau C.P."/>
            <person name="Li Y."/>
            <person name="Huang Z.M."/>
            <person name="Ba J.G."/>
            <person name="Yim A.K."/>
            <person name="Ouyang C.Y."/>
            <person name="Ngai S.M."/>
            <person name="Chan T.F."/>
            <person name="Leung E.L."/>
            <person name="Liu L."/>
            <person name="Liu Z.G."/>
            <person name="Tsui S.K."/>
        </authorList>
    </citation>
    <scope>NUCLEOTIDE SEQUENCE [LARGE SCALE GENOMIC DNA]</scope>
    <source>
        <strain evidence="1">Derp</strain>
    </source>
</reference>
<organism evidence="1 2">
    <name type="scientific">Dermatophagoides pteronyssinus</name>
    <name type="common">European house dust mite</name>
    <dbReference type="NCBI Taxonomy" id="6956"/>
    <lineage>
        <taxon>Eukaryota</taxon>
        <taxon>Metazoa</taxon>
        <taxon>Ecdysozoa</taxon>
        <taxon>Arthropoda</taxon>
        <taxon>Chelicerata</taxon>
        <taxon>Arachnida</taxon>
        <taxon>Acari</taxon>
        <taxon>Acariformes</taxon>
        <taxon>Sarcoptiformes</taxon>
        <taxon>Astigmata</taxon>
        <taxon>Psoroptidia</taxon>
        <taxon>Analgoidea</taxon>
        <taxon>Pyroglyphidae</taxon>
        <taxon>Dermatophagoidinae</taxon>
        <taxon>Dermatophagoides</taxon>
    </lineage>
</organism>
<dbReference type="Proteomes" id="UP000887458">
    <property type="component" value="Unassembled WGS sequence"/>
</dbReference>
<protein>
    <submittedName>
        <fullName evidence="1">Uncharacterized protein</fullName>
    </submittedName>
</protein>
<proteinExistence type="predicted"/>
<comment type="caution">
    <text evidence="1">The sequence shown here is derived from an EMBL/GenBank/DDBJ whole genome shotgun (WGS) entry which is preliminary data.</text>
</comment>
<evidence type="ECO:0000313" key="2">
    <source>
        <dbReference type="Proteomes" id="UP000887458"/>
    </source>
</evidence>
<accession>A0ABQ8JD36</accession>
<dbReference type="EMBL" id="NJHN03000047">
    <property type="protein sequence ID" value="KAH9420463.1"/>
    <property type="molecule type" value="Genomic_DNA"/>
</dbReference>
<keyword evidence="2" id="KW-1185">Reference proteome</keyword>
<reference evidence="1 2" key="2">
    <citation type="journal article" date="2022" name="Mol. Biol. Evol.">
        <title>Comparative Genomics Reveals Insights into the Divergent Evolution of Astigmatic Mites and Household Pest Adaptations.</title>
        <authorList>
            <person name="Xiong Q."/>
            <person name="Wan A.T."/>
            <person name="Liu X."/>
            <person name="Fung C.S."/>
            <person name="Xiao X."/>
            <person name="Malainual N."/>
            <person name="Hou J."/>
            <person name="Wang L."/>
            <person name="Wang M."/>
            <person name="Yang K.Y."/>
            <person name="Cui Y."/>
            <person name="Leung E.L."/>
            <person name="Nong W."/>
            <person name="Shin S.K."/>
            <person name="Au S.W."/>
            <person name="Jeong K.Y."/>
            <person name="Chew F.T."/>
            <person name="Hui J.H."/>
            <person name="Leung T.F."/>
            <person name="Tungtrongchitr A."/>
            <person name="Zhong N."/>
            <person name="Liu Z."/>
            <person name="Tsui S.K."/>
        </authorList>
    </citation>
    <scope>NUCLEOTIDE SEQUENCE [LARGE SCALE GENOMIC DNA]</scope>
    <source>
        <strain evidence="1">Derp</strain>
    </source>
</reference>
<gene>
    <name evidence="1" type="ORF">DERP_000889</name>
</gene>